<sequence>MGLFSKNEQSYDLGFKAKSSSSSEIPSLNAESSQNIDPDTNKINEENKSDLTFTKYTQKDLALQIKLSKEEEKYYFEPSQTLCESYFKSLTYFLSSEIHTDPKKSKMSEKEVQQYLIEIFSKIENKSEVVKFLEKENVSQKLIFSEKVAAKTFYPGYSELNNKYHEVAKKQNFHFWYKNMNFNFYLTRENQSKHYWDRFDYYFLTPSDSTLFNMFVIPVLGFHAVVFSIAIPPIGGVVATTQTFAILTGIGTAKTVVENATKSAYNLVKKNKYFLADQELSIVKDNKLPNLDAIKSALKNIKESTSRTGQFNFYFANAFKYYCELKENCDKYFKFGSSYYTENIFLEQKQYEKEIPKIRDLYYKTLYYSRSNKIIADTLRIQLEALKASTLQSLYLLTSDQNKIGFFKSRDICLEENMSKIMTSKATARDANTRDIIYKYITSKYNKVDVNLAKQLTSFVLLTMMPNNCEIKNKTAVENIFNRQMEVDRKKTNYQTIKSYYDEFQHPADIARRGVYILANLPFSQAYFTQINNQTYAINAGAWVAFSIFDAILFASNSNYAKDKYATIRKWSGNIANGMYVGFHVAGAVNLFSNITGLFSNSIISNLAFSPFGLLIDVGIINLAGQVSANEAQIWKEIEEQFVQKNK</sequence>
<evidence type="ECO:0000256" key="2">
    <source>
        <dbReference type="SAM" id="Phobius"/>
    </source>
</evidence>
<keyword evidence="2" id="KW-1133">Transmembrane helix</keyword>
<feature type="compositionally biased region" description="Low complexity" evidence="1">
    <location>
        <begin position="19"/>
        <end position="33"/>
    </location>
</feature>
<reference evidence="3 4" key="1">
    <citation type="submission" date="2019-10" db="EMBL/GenBank/DDBJ databases">
        <title>New species of Slilvanegrellaceae.</title>
        <authorList>
            <person name="Pitt A."/>
            <person name="Hahn M.W."/>
        </authorList>
    </citation>
    <scope>NUCLEOTIDE SEQUENCE [LARGE SCALE GENOMIC DNA]</scope>
    <source>
        <strain evidence="3 4">SP-Ram-0.45-NSY-1</strain>
    </source>
</reference>
<evidence type="ECO:0000313" key="3">
    <source>
        <dbReference type="EMBL" id="KAB8040833.1"/>
    </source>
</evidence>
<accession>A0A6N6VWH9</accession>
<keyword evidence="4" id="KW-1185">Reference proteome</keyword>
<dbReference type="RefSeq" id="WP_153418352.1">
    <property type="nucleotide sequence ID" value="NZ_WFLM01000001.1"/>
</dbReference>
<name>A0A6N6VWH9_9BACT</name>
<dbReference type="EMBL" id="WFLM01000001">
    <property type="protein sequence ID" value="KAB8040833.1"/>
    <property type="molecule type" value="Genomic_DNA"/>
</dbReference>
<dbReference type="Proteomes" id="UP000437748">
    <property type="component" value="Unassembled WGS sequence"/>
</dbReference>
<organism evidence="3 4">
    <name type="scientific">Silvanigrella paludirubra</name>
    <dbReference type="NCBI Taxonomy" id="2499159"/>
    <lineage>
        <taxon>Bacteria</taxon>
        <taxon>Pseudomonadati</taxon>
        <taxon>Bdellovibrionota</taxon>
        <taxon>Oligoflexia</taxon>
        <taxon>Silvanigrellales</taxon>
        <taxon>Silvanigrellaceae</taxon>
        <taxon>Silvanigrella</taxon>
    </lineage>
</organism>
<feature type="region of interest" description="Disordered" evidence="1">
    <location>
        <begin position="17"/>
        <end position="45"/>
    </location>
</feature>
<feature type="transmembrane region" description="Helical" evidence="2">
    <location>
        <begin position="536"/>
        <end position="555"/>
    </location>
</feature>
<dbReference type="OrthoDB" id="9831297at2"/>
<dbReference type="AlphaFoldDB" id="A0A6N6VWH9"/>
<evidence type="ECO:0000256" key="1">
    <source>
        <dbReference type="SAM" id="MobiDB-lite"/>
    </source>
</evidence>
<gene>
    <name evidence="3" type="ORF">GCL60_02585</name>
</gene>
<proteinExistence type="predicted"/>
<evidence type="ECO:0000313" key="4">
    <source>
        <dbReference type="Proteomes" id="UP000437748"/>
    </source>
</evidence>
<keyword evidence="2" id="KW-0812">Transmembrane</keyword>
<keyword evidence="2" id="KW-0472">Membrane</keyword>
<comment type="caution">
    <text evidence="3">The sequence shown here is derived from an EMBL/GenBank/DDBJ whole genome shotgun (WGS) entry which is preliminary data.</text>
</comment>
<protein>
    <submittedName>
        <fullName evidence="3">Uncharacterized protein</fullName>
    </submittedName>
</protein>